<dbReference type="AlphaFoldDB" id="A0A0A9YXY9"/>
<evidence type="ECO:0000256" key="1">
    <source>
        <dbReference type="ARBA" id="ARBA00022729"/>
    </source>
</evidence>
<dbReference type="GO" id="GO:0005615">
    <property type="term" value="C:extracellular space"/>
    <property type="evidence" value="ECO:0007669"/>
    <property type="project" value="TreeGrafter"/>
</dbReference>
<accession>A0A0A9YXY9</accession>
<dbReference type="GO" id="GO:0007623">
    <property type="term" value="P:circadian rhythm"/>
    <property type="evidence" value="ECO:0007669"/>
    <property type="project" value="UniProtKB-ARBA"/>
</dbReference>
<dbReference type="Gene3D" id="3.15.10.30">
    <property type="entry name" value="Haemolymph juvenile hormone binding protein"/>
    <property type="match status" value="1"/>
</dbReference>
<name>A0A0A9YXY9_LYGHE</name>
<evidence type="ECO:0000313" key="5">
    <source>
        <dbReference type="EMBL" id="JAG37049.1"/>
    </source>
</evidence>
<dbReference type="FunFam" id="3.15.10.30:FF:000001">
    <property type="entry name" value="Takeout-like protein 1"/>
    <property type="match status" value="1"/>
</dbReference>
<feature type="signal peptide" evidence="4">
    <location>
        <begin position="1"/>
        <end position="16"/>
    </location>
</feature>
<evidence type="ECO:0000256" key="3">
    <source>
        <dbReference type="ARBA" id="ARBA00060902"/>
    </source>
</evidence>
<dbReference type="InterPro" id="IPR010562">
    <property type="entry name" value="Haemolymph_juvenile_hormone-bd"/>
</dbReference>
<dbReference type="SMART" id="SM00700">
    <property type="entry name" value="JHBP"/>
    <property type="match status" value="1"/>
</dbReference>
<evidence type="ECO:0000256" key="2">
    <source>
        <dbReference type="ARBA" id="ARBA00023108"/>
    </source>
</evidence>
<dbReference type="Pfam" id="PF06585">
    <property type="entry name" value="JHBP"/>
    <property type="match status" value="1"/>
</dbReference>
<dbReference type="EMBL" id="GBHO01006555">
    <property type="protein sequence ID" value="JAG37049.1"/>
    <property type="molecule type" value="Transcribed_RNA"/>
</dbReference>
<gene>
    <name evidence="5" type="primary">to_30</name>
    <name evidence="6" type="synonym">to_45</name>
    <name evidence="6" type="ORF">CM83_55674</name>
    <name evidence="5" type="ORF">CM83_55675</name>
</gene>
<dbReference type="PANTHER" id="PTHR11008">
    <property type="entry name" value="PROTEIN TAKEOUT-LIKE PROTEIN"/>
    <property type="match status" value="1"/>
</dbReference>
<reference evidence="5" key="2">
    <citation type="submission" date="2014-07" db="EMBL/GenBank/DDBJ databases">
        <authorList>
            <person name="Hull J."/>
        </authorList>
    </citation>
    <scope>NUCLEOTIDE SEQUENCE</scope>
</reference>
<dbReference type="InterPro" id="IPR038606">
    <property type="entry name" value="To_sf"/>
</dbReference>
<organism evidence="5">
    <name type="scientific">Lygus hesperus</name>
    <name type="common">Western plant bug</name>
    <dbReference type="NCBI Taxonomy" id="30085"/>
    <lineage>
        <taxon>Eukaryota</taxon>
        <taxon>Metazoa</taxon>
        <taxon>Ecdysozoa</taxon>
        <taxon>Arthropoda</taxon>
        <taxon>Hexapoda</taxon>
        <taxon>Insecta</taxon>
        <taxon>Pterygota</taxon>
        <taxon>Neoptera</taxon>
        <taxon>Paraneoptera</taxon>
        <taxon>Hemiptera</taxon>
        <taxon>Heteroptera</taxon>
        <taxon>Panheteroptera</taxon>
        <taxon>Cimicomorpha</taxon>
        <taxon>Miridae</taxon>
        <taxon>Mirini</taxon>
        <taxon>Lygus</taxon>
    </lineage>
</organism>
<evidence type="ECO:0000313" key="7">
    <source>
        <dbReference type="EMBL" id="JAG56223.1"/>
    </source>
</evidence>
<evidence type="ECO:0000313" key="6">
    <source>
        <dbReference type="EMBL" id="JAG37054.1"/>
    </source>
</evidence>
<evidence type="ECO:0000256" key="4">
    <source>
        <dbReference type="SAM" id="SignalP"/>
    </source>
</evidence>
<sequence>MKSVCLVPLLIGLAAAASLPSYIKPCKRGAKLNQCAVVNGNAAIPSFVKGDAKLKIATLEPVHIKELSIKENSAKSVALNLTFIDMKIKNLSTGKLVDSNIDLNKRHIEFTVNVPKVVFDSQYTINGRILVLPIRGNGPCHIELDTVKLLYVLDYKMNKVKGVDHAVITNTDLGFEAKKMKVKLDNLFNGDKALGDNMNIVLNDNWEELLSQLGPPIAKAIALAVKPIVDKIVSQVPFDQIFPK</sequence>
<keyword evidence="1 4" id="KW-0732">Signal</keyword>
<dbReference type="EMBL" id="GBRD01009601">
    <property type="protein sequence ID" value="JAG56223.1"/>
    <property type="molecule type" value="Transcribed_RNA"/>
</dbReference>
<dbReference type="EMBL" id="GBHO01006550">
    <property type="protein sequence ID" value="JAG37054.1"/>
    <property type="molecule type" value="Transcribed_RNA"/>
</dbReference>
<dbReference type="PANTHER" id="PTHR11008:SF32">
    <property type="entry name" value="CIRCADIAN CLOCK-CONTROLLED PROTEIN DAYWAKE-RELATED"/>
    <property type="match status" value="1"/>
</dbReference>
<keyword evidence="2" id="KW-0090">Biological rhythms</keyword>
<protein>
    <submittedName>
        <fullName evidence="5">Protein takeout</fullName>
    </submittedName>
</protein>
<feature type="chain" id="PRO_5015034064" evidence="4">
    <location>
        <begin position="17"/>
        <end position="244"/>
    </location>
</feature>
<comment type="similarity">
    <text evidence="3">Belongs to the TO family.</text>
</comment>
<dbReference type="EMBL" id="GBRD01009599">
    <property type="protein sequence ID" value="JAG56225.1"/>
    <property type="molecule type" value="Transcribed_RNA"/>
</dbReference>
<reference evidence="5" key="1">
    <citation type="journal article" date="2014" name="PLoS ONE">
        <title>Transcriptome-Based Identification of ABC Transporters in the Western Tarnished Plant Bug Lygus hesperus.</title>
        <authorList>
            <person name="Hull J.J."/>
            <person name="Chaney K."/>
            <person name="Geib S.M."/>
            <person name="Fabrick J.A."/>
            <person name="Brent C.S."/>
            <person name="Walsh D."/>
            <person name="Lavine L.C."/>
        </authorList>
    </citation>
    <scope>NUCLEOTIDE SEQUENCE</scope>
</reference>
<dbReference type="EMBL" id="GBRD01009600">
    <property type="protein sequence ID" value="JAG56224.1"/>
    <property type="molecule type" value="Transcribed_RNA"/>
</dbReference>
<reference evidence="7" key="3">
    <citation type="submission" date="2014-09" db="EMBL/GenBank/DDBJ databases">
        <authorList>
            <person name="Magalhaes I.L.F."/>
            <person name="Oliveira U."/>
            <person name="Santos F.R."/>
            <person name="Vidigal T.H.D.A."/>
            <person name="Brescovit A.D."/>
            <person name="Santos A.J."/>
        </authorList>
    </citation>
    <scope>NUCLEOTIDE SEQUENCE</scope>
</reference>
<proteinExistence type="inferred from homology"/>